<dbReference type="PRINTS" id="PR00038">
    <property type="entry name" value="HTHLUXR"/>
</dbReference>
<dbReference type="PROSITE" id="PS50043">
    <property type="entry name" value="HTH_LUXR_2"/>
    <property type="match status" value="1"/>
</dbReference>
<dbReference type="Pfam" id="PF00196">
    <property type="entry name" value="GerE"/>
    <property type="match status" value="1"/>
</dbReference>
<dbReference type="CDD" id="cd06170">
    <property type="entry name" value="LuxR_C_like"/>
    <property type="match status" value="1"/>
</dbReference>
<feature type="domain" description="Response regulatory" evidence="5">
    <location>
        <begin position="3"/>
        <end position="119"/>
    </location>
</feature>
<evidence type="ECO:0000259" key="4">
    <source>
        <dbReference type="PROSITE" id="PS50043"/>
    </source>
</evidence>
<dbReference type="PANTHER" id="PTHR43214">
    <property type="entry name" value="TWO-COMPONENT RESPONSE REGULATOR"/>
    <property type="match status" value="1"/>
</dbReference>
<dbReference type="InterPro" id="IPR039420">
    <property type="entry name" value="WalR-like"/>
</dbReference>
<dbReference type="GO" id="GO:0003677">
    <property type="term" value="F:DNA binding"/>
    <property type="evidence" value="ECO:0007669"/>
    <property type="project" value="UniProtKB-KW"/>
</dbReference>
<comment type="caution">
    <text evidence="6">The sequence shown here is derived from an EMBL/GenBank/DDBJ whole genome shotgun (WGS) entry which is preliminary data.</text>
</comment>
<dbReference type="SUPFAM" id="SSF52172">
    <property type="entry name" value="CheY-like"/>
    <property type="match status" value="1"/>
</dbReference>
<dbReference type="AlphaFoldDB" id="A0A2H3KS20"/>
<name>A0A2H3KS20_9CHLR</name>
<keyword evidence="1 3" id="KW-0597">Phosphoprotein</keyword>
<dbReference type="InterPro" id="IPR016032">
    <property type="entry name" value="Sig_transdc_resp-reg_C-effctor"/>
</dbReference>
<dbReference type="GO" id="GO:0000160">
    <property type="term" value="P:phosphorelay signal transduction system"/>
    <property type="evidence" value="ECO:0007669"/>
    <property type="project" value="InterPro"/>
</dbReference>
<keyword evidence="2" id="KW-0238">DNA-binding</keyword>
<feature type="modified residue" description="4-aspartylphosphate" evidence="3">
    <location>
        <position position="54"/>
    </location>
</feature>
<evidence type="ECO:0008006" key="8">
    <source>
        <dbReference type="Google" id="ProtNLM"/>
    </source>
</evidence>
<dbReference type="InterPro" id="IPR058245">
    <property type="entry name" value="NreC/VraR/RcsB-like_REC"/>
</dbReference>
<organism evidence="6 7">
    <name type="scientific">Candidatus Chloroploca asiatica</name>
    <dbReference type="NCBI Taxonomy" id="1506545"/>
    <lineage>
        <taxon>Bacteria</taxon>
        <taxon>Bacillati</taxon>
        <taxon>Chloroflexota</taxon>
        <taxon>Chloroflexia</taxon>
        <taxon>Chloroflexales</taxon>
        <taxon>Chloroflexineae</taxon>
        <taxon>Oscillochloridaceae</taxon>
        <taxon>Candidatus Chloroploca</taxon>
    </lineage>
</organism>
<dbReference type="SMART" id="SM00421">
    <property type="entry name" value="HTH_LUXR"/>
    <property type="match status" value="1"/>
</dbReference>
<evidence type="ECO:0000256" key="3">
    <source>
        <dbReference type="PROSITE-ProRule" id="PRU00169"/>
    </source>
</evidence>
<dbReference type="InterPro" id="IPR000792">
    <property type="entry name" value="Tscrpt_reg_LuxR_C"/>
</dbReference>
<sequence length="211" mass="22689">MLKVLVADDHPIVRQGLRLLLSATREFELVGEAASGAEAITLAASLAPDVVILDLIMPGMDGVTAIHGLLQAVPHVRVLILTSFTDDEKLLAALQAGATGCIIKDSNPDQLLEAIRAVAHGESALHPLLARRLLQHLQHPALPPSGPLAALTGRERAVLRCVGQGLTNQQIADELHISIRTVHAHIRSLLDKLHLEHRTQLALFAHDQHIS</sequence>
<evidence type="ECO:0000259" key="5">
    <source>
        <dbReference type="PROSITE" id="PS50110"/>
    </source>
</evidence>
<dbReference type="Pfam" id="PF00072">
    <property type="entry name" value="Response_reg"/>
    <property type="match status" value="1"/>
</dbReference>
<dbReference type="CDD" id="cd17535">
    <property type="entry name" value="REC_NarL-like"/>
    <property type="match status" value="1"/>
</dbReference>
<keyword evidence="7" id="KW-1185">Reference proteome</keyword>
<reference evidence="6 7" key="1">
    <citation type="submission" date="2016-05" db="EMBL/GenBank/DDBJ databases">
        <authorList>
            <person name="Lavstsen T."/>
            <person name="Jespersen J.S."/>
        </authorList>
    </citation>
    <scope>NUCLEOTIDE SEQUENCE [LARGE SCALE GENOMIC DNA]</scope>
    <source>
        <strain evidence="6 7">B7-9</strain>
    </source>
</reference>
<dbReference type="GO" id="GO:0006355">
    <property type="term" value="P:regulation of DNA-templated transcription"/>
    <property type="evidence" value="ECO:0007669"/>
    <property type="project" value="InterPro"/>
</dbReference>
<dbReference type="InterPro" id="IPR011006">
    <property type="entry name" value="CheY-like_superfamily"/>
</dbReference>
<dbReference type="SUPFAM" id="SSF46894">
    <property type="entry name" value="C-terminal effector domain of the bipartite response regulators"/>
    <property type="match status" value="1"/>
</dbReference>
<protein>
    <recommendedName>
        <fullName evidence="8">DNA-binding response regulator</fullName>
    </recommendedName>
</protein>
<gene>
    <name evidence="6" type="ORF">A9Q02_09530</name>
</gene>
<feature type="domain" description="HTH luxR-type" evidence="4">
    <location>
        <begin position="144"/>
        <end position="209"/>
    </location>
</feature>
<proteinExistence type="predicted"/>
<dbReference type="Gene3D" id="3.40.50.2300">
    <property type="match status" value="1"/>
</dbReference>
<dbReference type="Proteomes" id="UP000220922">
    <property type="component" value="Unassembled WGS sequence"/>
</dbReference>
<dbReference type="PROSITE" id="PS00622">
    <property type="entry name" value="HTH_LUXR_1"/>
    <property type="match status" value="1"/>
</dbReference>
<dbReference type="PANTHER" id="PTHR43214:SF43">
    <property type="entry name" value="TWO-COMPONENT RESPONSE REGULATOR"/>
    <property type="match status" value="1"/>
</dbReference>
<dbReference type="InterPro" id="IPR001789">
    <property type="entry name" value="Sig_transdc_resp-reg_receiver"/>
</dbReference>
<dbReference type="OrthoDB" id="9780153at2"/>
<dbReference type="SMART" id="SM00448">
    <property type="entry name" value="REC"/>
    <property type="match status" value="1"/>
</dbReference>
<evidence type="ECO:0000256" key="2">
    <source>
        <dbReference type="ARBA" id="ARBA00023125"/>
    </source>
</evidence>
<dbReference type="PROSITE" id="PS50110">
    <property type="entry name" value="RESPONSE_REGULATORY"/>
    <property type="match status" value="1"/>
</dbReference>
<evidence type="ECO:0000313" key="6">
    <source>
        <dbReference type="EMBL" id="PDW00425.1"/>
    </source>
</evidence>
<dbReference type="EMBL" id="LYXE01000041">
    <property type="protein sequence ID" value="PDW00425.1"/>
    <property type="molecule type" value="Genomic_DNA"/>
</dbReference>
<evidence type="ECO:0000313" key="7">
    <source>
        <dbReference type="Proteomes" id="UP000220922"/>
    </source>
</evidence>
<dbReference type="RefSeq" id="WP_097650967.1">
    <property type="nucleotide sequence ID" value="NZ_LYXE01000041.1"/>
</dbReference>
<accession>A0A2H3KS20</accession>
<evidence type="ECO:0000256" key="1">
    <source>
        <dbReference type="ARBA" id="ARBA00022553"/>
    </source>
</evidence>